<accession>A0A2I6PFJ9</accession>
<organism evidence="1 2">
    <name type="scientific">Proteus phage phiP4-3</name>
    <dbReference type="NCBI Taxonomy" id="2065203"/>
    <lineage>
        <taxon>Viruses</taxon>
        <taxon>Duplodnaviria</taxon>
        <taxon>Heunggongvirae</taxon>
        <taxon>Uroviricota</taxon>
        <taxon>Caudoviricetes</taxon>
        <taxon>Pantevenvirales</taxon>
        <taxon>Straboviridae</taxon>
        <taxon>Bragavirus</taxon>
        <taxon>Bragavirus p43</taxon>
    </lineage>
</organism>
<gene>
    <name evidence="1" type="ORF">phiP43_135</name>
</gene>
<evidence type="ECO:0000313" key="2">
    <source>
        <dbReference type="Proteomes" id="UP000240538"/>
    </source>
</evidence>
<sequence length="70" mass="8143">MIKIYALKDLDFLFVGFAPNIEGLKLVCPLANQVNPEDYDKIEKSKIFVYSKSEMKYNWSLDGFIEELGY</sequence>
<dbReference type="Proteomes" id="UP000240538">
    <property type="component" value="Segment"/>
</dbReference>
<reference evidence="1 2" key="1">
    <citation type="submission" date="2017-12" db="EMBL/GenBank/DDBJ databases">
        <title>Complete genome sequence and characterization of bacteriophage phiP4-3 infecting Proteus pennea.</title>
        <authorList>
            <person name="He Y."/>
            <person name="Yang H."/>
        </authorList>
    </citation>
    <scope>NUCLEOTIDE SEQUENCE [LARGE SCALE GENOMIC DNA]</scope>
</reference>
<name>A0A2I6PFJ9_9CAUD</name>
<protein>
    <submittedName>
        <fullName evidence="1">Uncharacterized protein</fullName>
    </submittedName>
</protein>
<proteinExistence type="predicted"/>
<keyword evidence="2" id="KW-1185">Reference proteome</keyword>
<dbReference type="EMBL" id="MG696114">
    <property type="protein sequence ID" value="AUM58493.1"/>
    <property type="molecule type" value="Genomic_DNA"/>
</dbReference>
<evidence type="ECO:0000313" key="1">
    <source>
        <dbReference type="EMBL" id="AUM58493.1"/>
    </source>
</evidence>